<sequence>MSQPPAGLNDCLNLLKADRDEQKLAGLLLVTKFINNDDATSISAIYDAVGDVFLTRLLNTGIGKGKLVKSGLDNRDAYLQLAVTLLASFCRVPIIAASNEMLSKLNLIFEVLSSNLCLCIEECYEFMLLVVRGNSDGVRVFVESGGLSLLASKIEAFTDGSSVIEIVMRLVELVVSEYDAEVLFSKYANEVAVIVGSIARQFAVLHSNVKFEALHLLSAILSSKFGGPVCDALRVRKGDVWSDYVRVGVVAILQNRVAPAEKLHALIVAEAVVSIVGKEWFFGPMNLPGVEGSVVPGDRCVLLVLESSRIEIAVLLNDLAYLKFEASTSSSVGVVDIVSKERNLCVAFSLVESIVKMIASVAEDEGGVISESTFIKIINGLNETTGVILEYIQDAKVHGQRKGDDLLASVRVIGSYLAETPNACKEKVTALLDFMLSIEGEDEQSPFQAICFMLPMLCQITLEVNGCRVVASSGSHKAIVRCLIKLISLNRDDVKDGGLVYLACDTLMNVLLKREEISIPFDGADVAELSAMLVHWTKNTGDLSIIMMAASIAALVLDFTSEDALSRQSGFDSGKLAGLCHLLKRSLTLCEEDQSGEAETDLYEIVISGYSRWSKHFPYIEAAVER</sequence>
<proteinExistence type="predicted"/>
<evidence type="ECO:0000313" key="1">
    <source>
        <dbReference type="EMBL" id="KAK1405637.1"/>
    </source>
</evidence>
<gene>
    <name evidence="1" type="ORF">POM88_005242</name>
</gene>
<accession>A0AAD8JJI8</accession>
<keyword evidence="2" id="KW-1185">Reference proteome</keyword>
<protein>
    <submittedName>
        <fullName evidence="1">Neurochondrin</fullName>
    </submittedName>
</protein>
<comment type="caution">
    <text evidence="1">The sequence shown here is derived from an EMBL/GenBank/DDBJ whole genome shotgun (WGS) entry which is preliminary data.</text>
</comment>
<name>A0AAD8JJI8_9APIA</name>
<reference evidence="1" key="2">
    <citation type="submission" date="2023-05" db="EMBL/GenBank/DDBJ databases">
        <authorList>
            <person name="Schelkunov M.I."/>
        </authorList>
    </citation>
    <scope>NUCLEOTIDE SEQUENCE</scope>
    <source>
        <strain evidence="1">Hsosn_3</strain>
        <tissue evidence="1">Leaf</tissue>
    </source>
</reference>
<dbReference type="InterPro" id="IPR008709">
    <property type="entry name" value="Neurochondrin"/>
</dbReference>
<dbReference type="AlphaFoldDB" id="A0AAD8JJI8"/>
<dbReference type="PANTHER" id="PTHR13109:SF7">
    <property type="entry name" value="NEUROCHONDRIN"/>
    <property type="match status" value="1"/>
</dbReference>
<organism evidence="1 2">
    <name type="scientific">Heracleum sosnowskyi</name>
    <dbReference type="NCBI Taxonomy" id="360622"/>
    <lineage>
        <taxon>Eukaryota</taxon>
        <taxon>Viridiplantae</taxon>
        <taxon>Streptophyta</taxon>
        <taxon>Embryophyta</taxon>
        <taxon>Tracheophyta</taxon>
        <taxon>Spermatophyta</taxon>
        <taxon>Magnoliopsida</taxon>
        <taxon>eudicotyledons</taxon>
        <taxon>Gunneridae</taxon>
        <taxon>Pentapetalae</taxon>
        <taxon>asterids</taxon>
        <taxon>campanulids</taxon>
        <taxon>Apiales</taxon>
        <taxon>Apiaceae</taxon>
        <taxon>Apioideae</taxon>
        <taxon>apioid superclade</taxon>
        <taxon>Tordylieae</taxon>
        <taxon>Tordyliinae</taxon>
        <taxon>Heracleum</taxon>
    </lineage>
</organism>
<evidence type="ECO:0000313" key="2">
    <source>
        <dbReference type="Proteomes" id="UP001237642"/>
    </source>
</evidence>
<dbReference type="EMBL" id="JAUIZM010000001">
    <property type="protein sequence ID" value="KAK1405637.1"/>
    <property type="molecule type" value="Genomic_DNA"/>
</dbReference>
<reference evidence="1" key="1">
    <citation type="submission" date="2023-02" db="EMBL/GenBank/DDBJ databases">
        <title>Genome of toxic invasive species Heracleum sosnowskyi carries increased number of genes despite the absence of recent whole-genome duplications.</title>
        <authorList>
            <person name="Schelkunov M."/>
            <person name="Shtratnikova V."/>
            <person name="Makarenko M."/>
            <person name="Klepikova A."/>
            <person name="Omelchenko D."/>
            <person name="Novikova G."/>
            <person name="Obukhova E."/>
            <person name="Bogdanov V."/>
            <person name="Penin A."/>
            <person name="Logacheva M."/>
        </authorList>
    </citation>
    <scope>NUCLEOTIDE SEQUENCE</scope>
    <source>
        <strain evidence="1">Hsosn_3</strain>
        <tissue evidence="1">Leaf</tissue>
    </source>
</reference>
<dbReference type="Pfam" id="PF05536">
    <property type="entry name" value="Neurochondrin"/>
    <property type="match status" value="1"/>
</dbReference>
<dbReference type="Proteomes" id="UP001237642">
    <property type="component" value="Unassembled WGS sequence"/>
</dbReference>
<dbReference type="PANTHER" id="PTHR13109">
    <property type="entry name" value="NEUROCHONDRIN"/>
    <property type="match status" value="1"/>
</dbReference>